<evidence type="ECO:0000256" key="8">
    <source>
        <dbReference type="ARBA" id="ARBA00038436"/>
    </source>
</evidence>
<gene>
    <name evidence="11" type="ORF">SAMN05877753_101424</name>
</gene>
<keyword evidence="4" id="KW-0997">Cell inner membrane</keyword>
<dbReference type="RefSeq" id="WP_097156933.1">
    <property type="nucleotide sequence ID" value="NZ_JBEPMQ010000003.1"/>
</dbReference>
<comment type="similarity">
    <text evidence="8">Belongs to the TRAP transporter small permease family.</text>
</comment>
<keyword evidence="2" id="KW-0813">Transport</keyword>
<feature type="transmembrane region" description="Helical" evidence="9">
    <location>
        <begin position="86"/>
        <end position="105"/>
    </location>
</feature>
<evidence type="ECO:0000259" key="10">
    <source>
        <dbReference type="Pfam" id="PF04290"/>
    </source>
</evidence>
<dbReference type="InterPro" id="IPR055348">
    <property type="entry name" value="DctQ"/>
</dbReference>
<accession>A0A285CHX4</accession>
<keyword evidence="7 9" id="KW-0472">Membrane</keyword>
<proteinExistence type="inferred from homology"/>
<evidence type="ECO:0000256" key="1">
    <source>
        <dbReference type="ARBA" id="ARBA00004429"/>
    </source>
</evidence>
<dbReference type="InterPro" id="IPR007387">
    <property type="entry name" value="TRAP_DctQ"/>
</dbReference>
<sequence>MKGLFSRLDRLEEYILIITFPLMLLFVFAGTIFRYFEIGSLTWAEEAARYLMIWLAFAGIGLGFKKNVHLGLSFFVNKFPTAVQKFLFFVRAAFIILFGGLITYYTSILVSNQMQNTQLSPALGIPIWLVYSAILFGSIMIIIRTVQMATSSIKFNDYSTQEREEVEL</sequence>
<evidence type="ECO:0000313" key="11">
    <source>
        <dbReference type="EMBL" id="SNX67109.1"/>
    </source>
</evidence>
<dbReference type="OrthoDB" id="9815614at2"/>
<evidence type="ECO:0000313" key="12">
    <source>
        <dbReference type="Proteomes" id="UP000219546"/>
    </source>
</evidence>
<dbReference type="EMBL" id="OAOP01000001">
    <property type="protein sequence ID" value="SNX67109.1"/>
    <property type="molecule type" value="Genomic_DNA"/>
</dbReference>
<evidence type="ECO:0000256" key="3">
    <source>
        <dbReference type="ARBA" id="ARBA00022475"/>
    </source>
</evidence>
<dbReference type="Proteomes" id="UP000219546">
    <property type="component" value="Unassembled WGS sequence"/>
</dbReference>
<evidence type="ECO:0000256" key="6">
    <source>
        <dbReference type="ARBA" id="ARBA00022989"/>
    </source>
</evidence>
<dbReference type="Pfam" id="PF04290">
    <property type="entry name" value="DctQ"/>
    <property type="match status" value="1"/>
</dbReference>
<dbReference type="GO" id="GO:0005886">
    <property type="term" value="C:plasma membrane"/>
    <property type="evidence" value="ECO:0007669"/>
    <property type="project" value="UniProtKB-SubCell"/>
</dbReference>
<feature type="transmembrane region" description="Helical" evidence="9">
    <location>
        <begin position="48"/>
        <end position="65"/>
    </location>
</feature>
<dbReference type="AlphaFoldDB" id="A0A285CHX4"/>
<keyword evidence="6 9" id="KW-1133">Transmembrane helix</keyword>
<dbReference type="PANTHER" id="PTHR35011:SF2">
    <property type="entry name" value="2,3-DIKETO-L-GULONATE TRAP TRANSPORTER SMALL PERMEASE PROTEIN YIAM"/>
    <property type="match status" value="1"/>
</dbReference>
<evidence type="ECO:0000256" key="7">
    <source>
        <dbReference type="ARBA" id="ARBA00023136"/>
    </source>
</evidence>
<dbReference type="GO" id="GO:0015740">
    <property type="term" value="P:C4-dicarboxylate transport"/>
    <property type="evidence" value="ECO:0007669"/>
    <property type="project" value="TreeGrafter"/>
</dbReference>
<comment type="subcellular location">
    <subcellularLocation>
        <location evidence="1">Cell inner membrane</location>
        <topology evidence="1">Multi-pass membrane protein</topology>
    </subcellularLocation>
</comment>
<evidence type="ECO:0000256" key="2">
    <source>
        <dbReference type="ARBA" id="ARBA00022448"/>
    </source>
</evidence>
<organism evidence="11 12">
    <name type="scientific">Bacillus oleivorans</name>
    <dbReference type="NCBI Taxonomy" id="1448271"/>
    <lineage>
        <taxon>Bacteria</taxon>
        <taxon>Bacillati</taxon>
        <taxon>Bacillota</taxon>
        <taxon>Bacilli</taxon>
        <taxon>Bacillales</taxon>
        <taxon>Bacillaceae</taxon>
        <taxon>Bacillus</taxon>
    </lineage>
</organism>
<keyword evidence="12" id="KW-1185">Reference proteome</keyword>
<keyword evidence="3" id="KW-1003">Cell membrane</keyword>
<protein>
    <submittedName>
        <fullName evidence="11">C4-dicarboxylate transporter DctQ subunit</fullName>
    </submittedName>
</protein>
<name>A0A285CHX4_9BACI</name>
<feature type="domain" description="Tripartite ATP-independent periplasmic transporters DctQ component" evidence="10">
    <location>
        <begin position="23"/>
        <end position="151"/>
    </location>
</feature>
<dbReference type="PANTHER" id="PTHR35011">
    <property type="entry name" value="2,3-DIKETO-L-GULONATE TRAP TRANSPORTER SMALL PERMEASE PROTEIN YIAM"/>
    <property type="match status" value="1"/>
</dbReference>
<feature type="transmembrane region" description="Helical" evidence="9">
    <location>
        <begin position="14"/>
        <end position="36"/>
    </location>
</feature>
<keyword evidence="5 9" id="KW-0812">Transmembrane</keyword>
<evidence type="ECO:0000256" key="5">
    <source>
        <dbReference type="ARBA" id="ARBA00022692"/>
    </source>
</evidence>
<evidence type="ECO:0000256" key="4">
    <source>
        <dbReference type="ARBA" id="ARBA00022519"/>
    </source>
</evidence>
<evidence type="ECO:0000256" key="9">
    <source>
        <dbReference type="SAM" id="Phobius"/>
    </source>
</evidence>
<feature type="transmembrane region" description="Helical" evidence="9">
    <location>
        <begin position="125"/>
        <end position="146"/>
    </location>
</feature>
<reference evidence="11 12" key="1">
    <citation type="submission" date="2017-08" db="EMBL/GenBank/DDBJ databases">
        <authorList>
            <person name="de Groot N.N."/>
        </authorList>
    </citation>
    <scope>NUCLEOTIDE SEQUENCE [LARGE SCALE GENOMIC DNA]</scope>
    <source>
        <strain evidence="11 12">JC228</strain>
    </source>
</reference>
<dbReference type="GO" id="GO:0022857">
    <property type="term" value="F:transmembrane transporter activity"/>
    <property type="evidence" value="ECO:0007669"/>
    <property type="project" value="TreeGrafter"/>
</dbReference>